<dbReference type="InterPro" id="IPR002720">
    <property type="entry name" value="RB_A"/>
</dbReference>
<evidence type="ECO:0000259" key="1">
    <source>
        <dbReference type="Pfam" id="PF01858"/>
    </source>
</evidence>
<dbReference type="GO" id="GO:0000977">
    <property type="term" value="F:RNA polymerase II transcription regulatory region sequence-specific DNA binding"/>
    <property type="evidence" value="ECO:0007669"/>
    <property type="project" value="TreeGrafter"/>
</dbReference>
<accession>A0AAW0I7K5</accession>
<feature type="non-terminal residue" evidence="2">
    <location>
        <position position="45"/>
    </location>
</feature>
<evidence type="ECO:0000313" key="3">
    <source>
        <dbReference type="Proteomes" id="UP001488838"/>
    </source>
</evidence>
<dbReference type="GO" id="GO:0006357">
    <property type="term" value="P:regulation of transcription by RNA polymerase II"/>
    <property type="evidence" value="ECO:0007669"/>
    <property type="project" value="InterPro"/>
</dbReference>
<gene>
    <name evidence="2" type="ORF">U0070_022153</name>
</gene>
<dbReference type="PANTHER" id="PTHR13742:SF36">
    <property type="entry name" value="RETINOBLASTOMA-ASSOCIATED PROTEIN"/>
    <property type="match status" value="1"/>
</dbReference>
<dbReference type="SUPFAM" id="SSF47954">
    <property type="entry name" value="Cyclin-like"/>
    <property type="match status" value="1"/>
</dbReference>
<proteinExistence type="predicted"/>
<dbReference type="GO" id="GO:0035189">
    <property type="term" value="C:Rb-E2F complex"/>
    <property type="evidence" value="ECO:0007669"/>
    <property type="project" value="TreeGrafter"/>
</dbReference>
<comment type="caution">
    <text evidence="2">The sequence shown here is derived from an EMBL/GenBank/DDBJ whole genome shotgun (WGS) entry which is preliminary data.</text>
</comment>
<dbReference type="Pfam" id="PF01858">
    <property type="entry name" value="RB_A"/>
    <property type="match status" value="1"/>
</dbReference>
<dbReference type="Proteomes" id="UP001488838">
    <property type="component" value="Unassembled WGS sequence"/>
</dbReference>
<protein>
    <recommendedName>
        <fullName evidence="1">Retinoblastoma-associated protein A-box domain-containing protein</fullName>
    </recommendedName>
</protein>
<dbReference type="InterPro" id="IPR036915">
    <property type="entry name" value="Cyclin-like_sf"/>
</dbReference>
<dbReference type="Gene3D" id="1.10.472.10">
    <property type="entry name" value="Cyclin-like"/>
    <property type="match status" value="1"/>
</dbReference>
<dbReference type="InterPro" id="IPR028309">
    <property type="entry name" value="RB_fam"/>
</dbReference>
<dbReference type="AlphaFoldDB" id="A0AAW0I7K5"/>
<keyword evidence="3" id="KW-1185">Reference proteome</keyword>
<evidence type="ECO:0000313" key="2">
    <source>
        <dbReference type="EMBL" id="KAK7810390.1"/>
    </source>
</evidence>
<sequence length="45" mass="5122">MESMLKSEEKRLSIQNFSKLLNDNIFHTSLLACALEVVMATYSSK</sequence>
<dbReference type="GO" id="GO:0000785">
    <property type="term" value="C:chromatin"/>
    <property type="evidence" value="ECO:0007669"/>
    <property type="project" value="TreeGrafter"/>
</dbReference>
<dbReference type="GO" id="GO:0031175">
    <property type="term" value="P:neuron projection development"/>
    <property type="evidence" value="ECO:0007669"/>
    <property type="project" value="TreeGrafter"/>
</dbReference>
<dbReference type="EMBL" id="JBBHLL010000198">
    <property type="protein sequence ID" value="KAK7810390.1"/>
    <property type="molecule type" value="Genomic_DNA"/>
</dbReference>
<name>A0AAW0I7K5_MYOGA</name>
<reference evidence="2 3" key="1">
    <citation type="journal article" date="2023" name="bioRxiv">
        <title>Conserved and derived expression patterns and positive selection on dental genes reveal complex evolutionary context of ever-growing rodent molars.</title>
        <authorList>
            <person name="Calamari Z.T."/>
            <person name="Song A."/>
            <person name="Cohen E."/>
            <person name="Akter M."/>
            <person name="Roy R.D."/>
            <person name="Hallikas O."/>
            <person name="Christensen M.M."/>
            <person name="Li P."/>
            <person name="Marangoni P."/>
            <person name="Jernvall J."/>
            <person name="Klein O.D."/>
        </authorList>
    </citation>
    <scope>NUCLEOTIDE SEQUENCE [LARGE SCALE GENOMIC DNA]</scope>
    <source>
        <strain evidence="2">V071</strain>
    </source>
</reference>
<feature type="domain" description="Retinoblastoma-associated protein A-box" evidence="1">
    <location>
        <begin position="1"/>
        <end position="44"/>
    </location>
</feature>
<dbReference type="GO" id="GO:2000134">
    <property type="term" value="P:negative regulation of G1/S transition of mitotic cell cycle"/>
    <property type="evidence" value="ECO:0007669"/>
    <property type="project" value="TreeGrafter"/>
</dbReference>
<dbReference type="PANTHER" id="PTHR13742">
    <property type="entry name" value="RETINOBLASTOMA-ASSOCIATED PROTEIN RB -RELATED"/>
    <property type="match status" value="1"/>
</dbReference>
<organism evidence="2 3">
    <name type="scientific">Myodes glareolus</name>
    <name type="common">Bank vole</name>
    <name type="synonym">Clethrionomys glareolus</name>
    <dbReference type="NCBI Taxonomy" id="447135"/>
    <lineage>
        <taxon>Eukaryota</taxon>
        <taxon>Metazoa</taxon>
        <taxon>Chordata</taxon>
        <taxon>Craniata</taxon>
        <taxon>Vertebrata</taxon>
        <taxon>Euteleostomi</taxon>
        <taxon>Mammalia</taxon>
        <taxon>Eutheria</taxon>
        <taxon>Euarchontoglires</taxon>
        <taxon>Glires</taxon>
        <taxon>Rodentia</taxon>
        <taxon>Myomorpha</taxon>
        <taxon>Muroidea</taxon>
        <taxon>Cricetidae</taxon>
        <taxon>Arvicolinae</taxon>
        <taxon>Myodes</taxon>
    </lineage>
</organism>
<dbReference type="GO" id="GO:0048667">
    <property type="term" value="P:cell morphogenesis involved in neuron differentiation"/>
    <property type="evidence" value="ECO:0007669"/>
    <property type="project" value="TreeGrafter"/>
</dbReference>